<reference evidence="2" key="1">
    <citation type="journal article" date="2024" name="Proc. Natl. Acad. Sci. U.S.A.">
        <title>Extraordinary preservation of gene collinearity over three hundred million years revealed in homosporous lycophytes.</title>
        <authorList>
            <person name="Li C."/>
            <person name="Wickell D."/>
            <person name="Kuo L.Y."/>
            <person name="Chen X."/>
            <person name="Nie B."/>
            <person name="Liao X."/>
            <person name="Peng D."/>
            <person name="Ji J."/>
            <person name="Jenkins J."/>
            <person name="Williams M."/>
            <person name="Shu S."/>
            <person name="Plott C."/>
            <person name="Barry K."/>
            <person name="Rajasekar S."/>
            <person name="Grimwood J."/>
            <person name="Han X."/>
            <person name="Sun S."/>
            <person name="Hou Z."/>
            <person name="He W."/>
            <person name="Dai G."/>
            <person name="Sun C."/>
            <person name="Schmutz J."/>
            <person name="Leebens-Mack J.H."/>
            <person name="Li F.W."/>
            <person name="Wang L."/>
        </authorList>
    </citation>
    <scope>NUCLEOTIDE SEQUENCE [LARGE SCALE GENOMIC DNA]</scope>
    <source>
        <strain evidence="2">cv. PW_Plant_1</strain>
    </source>
</reference>
<name>A0ACC2AR77_DIPCM</name>
<proteinExistence type="predicted"/>
<sequence length="103" mass="11552">MGSHGGPLLRSCKSINAESTGKKRDVKKILCDSVLLVCVALIALFCMEWWIISRLPGPSIAVESTEFSSVQWKVPFLLLFLMKKHLGLYFFEFLSLKPYPSAS</sequence>
<comment type="caution">
    <text evidence="1">The sequence shown here is derived from an EMBL/GenBank/DDBJ whole genome shotgun (WGS) entry which is preliminary data.</text>
</comment>
<accession>A0ACC2AR77</accession>
<protein>
    <submittedName>
        <fullName evidence="1">Uncharacterized protein</fullName>
    </submittedName>
</protein>
<gene>
    <name evidence="1" type="ORF">O6H91_20G064800</name>
</gene>
<evidence type="ECO:0000313" key="2">
    <source>
        <dbReference type="Proteomes" id="UP001162992"/>
    </source>
</evidence>
<evidence type="ECO:0000313" key="1">
    <source>
        <dbReference type="EMBL" id="KAJ7520042.1"/>
    </source>
</evidence>
<keyword evidence="2" id="KW-1185">Reference proteome</keyword>
<dbReference type="EMBL" id="CM055111">
    <property type="protein sequence ID" value="KAJ7520042.1"/>
    <property type="molecule type" value="Genomic_DNA"/>
</dbReference>
<organism evidence="1 2">
    <name type="scientific">Diphasiastrum complanatum</name>
    <name type="common">Issler's clubmoss</name>
    <name type="synonym">Lycopodium complanatum</name>
    <dbReference type="NCBI Taxonomy" id="34168"/>
    <lineage>
        <taxon>Eukaryota</taxon>
        <taxon>Viridiplantae</taxon>
        <taxon>Streptophyta</taxon>
        <taxon>Embryophyta</taxon>
        <taxon>Tracheophyta</taxon>
        <taxon>Lycopodiopsida</taxon>
        <taxon>Lycopodiales</taxon>
        <taxon>Lycopodiaceae</taxon>
        <taxon>Lycopodioideae</taxon>
        <taxon>Diphasiastrum</taxon>
    </lineage>
</organism>
<dbReference type="Proteomes" id="UP001162992">
    <property type="component" value="Chromosome 20"/>
</dbReference>